<gene>
    <name evidence="1" type="ORF">BKG82_28370</name>
</gene>
<organism evidence="1 2">
    <name type="scientific">Mycobacteroides chelonae</name>
    <name type="common">Mycobacterium chelonae</name>
    <dbReference type="NCBI Taxonomy" id="1774"/>
    <lineage>
        <taxon>Bacteria</taxon>
        <taxon>Bacillati</taxon>
        <taxon>Actinomycetota</taxon>
        <taxon>Actinomycetes</taxon>
        <taxon>Mycobacteriales</taxon>
        <taxon>Mycobacteriaceae</taxon>
        <taxon>Mycobacteroides</taxon>
    </lineage>
</organism>
<comment type="caution">
    <text evidence="1">The sequence shown here is derived from an EMBL/GenBank/DDBJ whole genome shotgun (WGS) entry which is preliminary data.</text>
</comment>
<dbReference type="Proteomes" id="UP000180043">
    <property type="component" value="Unassembled WGS sequence"/>
</dbReference>
<dbReference type="RefSeq" id="WP_070948122.1">
    <property type="nucleotide sequence ID" value="NZ_MLIQ01000049.1"/>
</dbReference>
<dbReference type="AlphaFoldDB" id="A0A1S1LH94"/>
<accession>A0A1S1LH94</accession>
<name>A0A1S1LH94_MYCCH</name>
<protein>
    <submittedName>
        <fullName evidence="1">Uncharacterized protein</fullName>
    </submittedName>
</protein>
<dbReference type="EMBL" id="MLIQ01000049">
    <property type="protein sequence ID" value="OHU46100.1"/>
    <property type="molecule type" value="Genomic_DNA"/>
</dbReference>
<evidence type="ECO:0000313" key="2">
    <source>
        <dbReference type="Proteomes" id="UP000180043"/>
    </source>
</evidence>
<proteinExistence type="predicted"/>
<sequence>MTDLAGFQRALDLYGAAVYWASVGTETGAEPDTLATELRKRAAAAGASQDQLVDAEQYARSCVARRRKPLLAGHSFSHFRAEAAR</sequence>
<evidence type="ECO:0000313" key="1">
    <source>
        <dbReference type="EMBL" id="OHU46100.1"/>
    </source>
</evidence>
<reference evidence="1 2" key="1">
    <citation type="submission" date="2016-10" db="EMBL/GenBank/DDBJ databases">
        <title>Evaluation of Human, Veterinary and Environmental Mycobacterium chelonae Isolates by Core Genome Phylogenomic Analysis, Targeted Gene Comparison, and Anti-microbial Susceptibility Patterns: A Tale of Mistaken Identities.</title>
        <authorList>
            <person name="Fogelson S.B."/>
            <person name="Camus A.C."/>
            <person name="Lorenz W."/>
            <person name="Vasireddy R."/>
            <person name="Vasireddy S."/>
            <person name="Smith T."/>
            <person name="Brown-Elliott B.A."/>
            <person name="Wallace R.J.Jr."/>
            <person name="Hasan N.A."/>
            <person name="Reischl U."/>
            <person name="Sanchez S."/>
        </authorList>
    </citation>
    <scope>NUCLEOTIDE SEQUENCE [LARGE SCALE GENOMIC DNA]</scope>
    <source>
        <strain evidence="1 2">15515</strain>
    </source>
</reference>